<feature type="region of interest" description="Disordered" evidence="1">
    <location>
        <begin position="224"/>
        <end position="250"/>
    </location>
</feature>
<reference evidence="3" key="1">
    <citation type="submission" date="2014-01" db="EMBL/GenBank/DDBJ databases">
        <authorList>
            <person name="Brown-Elliot B."/>
            <person name="Wallace R."/>
            <person name="Lenaerts A."/>
            <person name="Ordway D."/>
            <person name="DeGroote M.A."/>
            <person name="Parker T."/>
            <person name="Sizemore C."/>
            <person name="Tallon L.J."/>
            <person name="Sadzewicz L.K."/>
            <person name="Sengamalay N."/>
            <person name="Fraser C.M."/>
            <person name="Hine E."/>
            <person name="Shefchek K.A."/>
            <person name="Das S.P."/>
            <person name="Tettelin H."/>
        </authorList>
    </citation>
    <scope>NUCLEOTIDE SEQUENCE [LARGE SCALE GENOMIC DNA]</scope>
    <source>
        <strain evidence="3">4042</strain>
    </source>
</reference>
<protein>
    <submittedName>
        <fullName evidence="3">Condensation domain protein</fullName>
    </submittedName>
</protein>
<dbReference type="InterPro" id="IPR023213">
    <property type="entry name" value="CAT-like_dom_sf"/>
</dbReference>
<gene>
    <name evidence="3" type="ORF">I553_2786</name>
</gene>
<dbReference type="PATRIC" id="fig|1299334.3.peg.9041"/>
<dbReference type="Gene3D" id="3.30.559.10">
    <property type="entry name" value="Chloramphenicol acetyltransferase-like domain"/>
    <property type="match status" value="1"/>
</dbReference>
<feature type="domain" description="Condensation" evidence="2">
    <location>
        <begin position="5"/>
        <end position="225"/>
    </location>
</feature>
<dbReference type="GO" id="GO:0003824">
    <property type="term" value="F:catalytic activity"/>
    <property type="evidence" value="ECO:0007669"/>
    <property type="project" value="InterPro"/>
</dbReference>
<comment type="caution">
    <text evidence="3">The sequence shown here is derived from an EMBL/GenBank/DDBJ whole genome shotgun (WGS) entry which is preliminary data.</text>
</comment>
<evidence type="ECO:0000313" key="3">
    <source>
        <dbReference type="EMBL" id="EUA11865.1"/>
    </source>
</evidence>
<sequence>MAVLLQALLDRHAMLRARVDDDGAGSWLVTVPDAGSVDARTCLSTVETLTDEALITARSRLSPAAGVMVSALWVTSTSQLVLMIHHLAVDGVSWRILLEDINIAWAQHRGGQPIALPPAGTSFARWASLLVEYATDRKWSSRRVHGARWQACRRPAAVRPELDTFATAGFLSVSLDTQTTRMLLGEVPAAFHAGVQEILLIGFALAMAEFLGTGAPIGIDVEGHGARTRSRPTSTCRERWAGLPPNTRCH</sequence>
<dbReference type="SUPFAM" id="SSF52777">
    <property type="entry name" value="CoA-dependent acyltransferases"/>
    <property type="match status" value="1"/>
</dbReference>
<dbReference type="Pfam" id="PF00668">
    <property type="entry name" value="Condensation"/>
    <property type="match status" value="1"/>
</dbReference>
<organism evidence="3">
    <name type="scientific">Mycobacterium xenopi 4042</name>
    <dbReference type="NCBI Taxonomy" id="1299334"/>
    <lineage>
        <taxon>Bacteria</taxon>
        <taxon>Bacillati</taxon>
        <taxon>Actinomycetota</taxon>
        <taxon>Actinomycetes</taxon>
        <taxon>Mycobacteriales</taxon>
        <taxon>Mycobacteriaceae</taxon>
        <taxon>Mycobacterium</taxon>
    </lineage>
</organism>
<dbReference type="InterPro" id="IPR001242">
    <property type="entry name" value="Condensation_dom"/>
</dbReference>
<dbReference type="PANTHER" id="PTHR45398">
    <property type="match status" value="1"/>
</dbReference>
<name>X7YZP8_MYCXE</name>
<proteinExistence type="predicted"/>
<evidence type="ECO:0000259" key="2">
    <source>
        <dbReference type="Pfam" id="PF00668"/>
    </source>
</evidence>
<accession>X7YZP8</accession>
<dbReference type="Gene3D" id="3.30.559.30">
    <property type="entry name" value="Nonribosomal peptide synthetase, condensation domain"/>
    <property type="match status" value="1"/>
</dbReference>
<dbReference type="AlphaFoldDB" id="X7YZP8"/>
<dbReference type="EMBL" id="JAOB01000085">
    <property type="protein sequence ID" value="EUA11865.1"/>
    <property type="molecule type" value="Genomic_DNA"/>
</dbReference>
<evidence type="ECO:0000256" key="1">
    <source>
        <dbReference type="SAM" id="MobiDB-lite"/>
    </source>
</evidence>
<dbReference type="GO" id="GO:0008610">
    <property type="term" value="P:lipid biosynthetic process"/>
    <property type="evidence" value="ECO:0007669"/>
    <property type="project" value="UniProtKB-ARBA"/>
</dbReference>
<dbReference type="PANTHER" id="PTHR45398:SF1">
    <property type="entry name" value="ENZYME, PUTATIVE (JCVI)-RELATED"/>
    <property type="match status" value="1"/>
</dbReference>